<dbReference type="Proteomes" id="UP000256862">
    <property type="component" value="Plasmid CO2235_mp"/>
</dbReference>
<comment type="caution">
    <text evidence="1">The sequence shown here is derived from an EMBL/GenBank/DDBJ whole genome shotgun (WGS) entry which is preliminary data.</text>
</comment>
<organism evidence="1 2">
    <name type="scientific">Cupriavidus oxalaticus</name>
    <dbReference type="NCBI Taxonomy" id="96344"/>
    <lineage>
        <taxon>Bacteria</taxon>
        <taxon>Pseudomonadati</taxon>
        <taxon>Pseudomonadota</taxon>
        <taxon>Betaproteobacteria</taxon>
        <taxon>Burkholderiales</taxon>
        <taxon>Burkholderiaceae</taxon>
        <taxon>Cupriavidus</taxon>
    </lineage>
</organism>
<dbReference type="InterPro" id="IPR024532">
    <property type="entry name" value="DUF3830"/>
</dbReference>
<accession>A0A976BGH0</accession>
<reference evidence="1 2" key="1">
    <citation type="submission" date="2018-01" db="EMBL/GenBank/DDBJ databases">
        <authorList>
            <person name="Clerissi C."/>
        </authorList>
    </citation>
    <scope>NUCLEOTIDE SEQUENCE [LARGE SCALE GENOMIC DNA]</scope>
    <source>
        <strain evidence="1">Cupriavidus oxalaticus LMG 2235</strain>
        <plasmid evidence="2">co2235_mp</plasmid>
    </source>
</reference>
<protein>
    <submittedName>
        <fullName evidence="1">Uncharacterized protein</fullName>
    </submittedName>
</protein>
<dbReference type="AlphaFoldDB" id="A0A976BGH0"/>
<dbReference type="EMBL" id="OGUS01000132">
    <property type="protein sequence ID" value="SPC18130.1"/>
    <property type="molecule type" value="Genomic_DNA"/>
</dbReference>
<dbReference type="Gene3D" id="2.40.100.20">
    <property type="match status" value="1"/>
</dbReference>
<evidence type="ECO:0000313" key="2">
    <source>
        <dbReference type="Proteomes" id="UP000256862"/>
    </source>
</evidence>
<dbReference type="Pfam" id="PF12903">
    <property type="entry name" value="DUF3830"/>
    <property type="match status" value="1"/>
</dbReference>
<geneLocation type="plasmid" evidence="2">
    <name>co2235_mp</name>
</geneLocation>
<sequence>MQPAFASCSHVPLGVPCDSAVDVLPLAGFRSVPLHASLRIAYRVSGDSMEIELKAGPFSFLARLEQDISPAACGWLMERLPAHWEFLQGRWSGHAVFARLNGTARHIGQGGISRPDAGQILLCAGDDREGGELLIPYGPTRFACPSGELFGHHVLTVTTGQERLADLGTLIHERGSLSISYRRCSTPWR</sequence>
<evidence type="ECO:0000313" key="1">
    <source>
        <dbReference type="EMBL" id="SPC18130.1"/>
    </source>
</evidence>
<name>A0A976BGH0_9BURK</name>
<proteinExistence type="predicted"/>
<gene>
    <name evidence="1" type="ORF">CO2235_MP10348</name>
</gene>